<dbReference type="InterPro" id="IPR058163">
    <property type="entry name" value="LysR-type_TF_proteobact-type"/>
</dbReference>
<evidence type="ECO:0000313" key="3">
    <source>
        <dbReference type="EMBL" id="MBB2174140.1"/>
    </source>
</evidence>
<protein>
    <submittedName>
        <fullName evidence="3">LysR family transcriptional regulator</fullName>
    </submittedName>
</protein>
<evidence type="ECO:0000256" key="1">
    <source>
        <dbReference type="ARBA" id="ARBA00009437"/>
    </source>
</evidence>
<dbReference type="AlphaFoldDB" id="A0A7W4J3P3"/>
<dbReference type="EMBL" id="JABEQE010000030">
    <property type="protein sequence ID" value="MBB2174140.1"/>
    <property type="molecule type" value="Genomic_DNA"/>
</dbReference>
<dbReference type="GO" id="GO:0043565">
    <property type="term" value="F:sequence-specific DNA binding"/>
    <property type="evidence" value="ECO:0007669"/>
    <property type="project" value="TreeGrafter"/>
</dbReference>
<dbReference type="Gene3D" id="3.40.190.290">
    <property type="match status" value="1"/>
</dbReference>
<dbReference type="Proteomes" id="UP000577891">
    <property type="component" value="Unassembled WGS sequence"/>
</dbReference>
<reference evidence="3 4" key="1">
    <citation type="submission" date="2020-04" db="EMBL/GenBank/DDBJ databases">
        <title>Description of novel Gluconacetobacter.</title>
        <authorList>
            <person name="Sombolestani A."/>
        </authorList>
    </citation>
    <scope>NUCLEOTIDE SEQUENCE [LARGE SCALE GENOMIC DNA]</scope>
    <source>
        <strain evidence="3 4">LMG 27724</strain>
    </source>
</reference>
<gene>
    <name evidence="3" type="ORF">HLH35_18845</name>
</gene>
<evidence type="ECO:0000259" key="2">
    <source>
        <dbReference type="Pfam" id="PF03466"/>
    </source>
</evidence>
<dbReference type="GO" id="GO:0006351">
    <property type="term" value="P:DNA-templated transcription"/>
    <property type="evidence" value="ECO:0007669"/>
    <property type="project" value="TreeGrafter"/>
</dbReference>
<proteinExistence type="inferred from homology"/>
<accession>A0A7W4J3P3</accession>
<comment type="caution">
    <text evidence="3">The sequence shown here is derived from an EMBL/GenBank/DDBJ whole genome shotgun (WGS) entry which is preliminary data.</text>
</comment>
<comment type="similarity">
    <text evidence="1">Belongs to the LysR transcriptional regulatory family.</text>
</comment>
<dbReference type="Pfam" id="PF03466">
    <property type="entry name" value="LysR_substrate"/>
    <property type="match status" value="1"/>
</dbReference>
<organism evidence="3 4">
    <name type="scientific">Gluconacetobacter asukensis</name>
    <dbReference type="NCBI Taxonomy" id="1017181"/>
    <lineage>
        <taxon>Bacteria</taxon>
        <taxon>Pseudomonadati</taxon>
        <taxon>Pseudomonadota</taxon>
        <taxon>Alphaproteobacteria</taxon>
        <taxon>Acetobacterales</taxon>
        <taxon>Acetobacteraceae</taxon>
        <taxon>Gluconacetobacter</taxon>
    </lineage>
</organism>
<dbReference type="SUPFAM" id="SSF53850">
    <property type="entry name" value="Periplasmic binding protein-like II"/>
    <property type="match status" value="1"/>
</dbReference>
<dbReference type="PANTHER" id="PTHR30537:SF1">
    <property type="entry name" value="HTH-TYPE TRANSCRIPTIONAL REGULATOR PGRR"/>
    <property type="match status" value="1"/>
</dbReference>
<feature type="domain" description="LysR substrate-binding" evidence="2">
    <location>
        <begin position="3"/>
        <end position="198"/>
    </location>
</feature>
<name>A0A7W4J3P3_9PROT</name>
<dbReference type="GO" id="GO:0003700">
    <property type="term" value="F:DNA-binding transcription factor activity"/>
    <property type="evidence" value="ECO:0007669"/>
    <property type="project" value="TreeGrafter"/>
</dbReference>
<dbReference type="RefSeq" id="WP_182980621.1">
    <property type="nucleotide sequence ID" value="NZ_BAABGB010000051.1"/>
</dbReference>
<sequence>MNVPRDAARLLLAPIWEDFFARFPLIHLDIAVEDRLVDIVEEGFDAGIRFMERVPKDMIAVPLTEPLRWVIAASPGYLERHGRPVKPQDLHDHRCIQMRISDHSTYPWELGNGNSMLRIEGPGPLRVNDTDTAVDAAKRGIGLVYCLERCIETELGAGALEIVLPEWTSMGAPYAIYYSSRRHLPPGLRELTRVIRETQKL</sequence>
<dbReference type="InterPro" id="IPR005119">
    <property type="entry name" value="LysR_subst-bd"/>
</dbReference>
<keyword evidence="4" id="KW-1185">Reference proteome</keyword>
<evidence type="ECO:0000313" key="4">
    <source>
        <dbReference type="Proteomes" id="UP000577891"/>
    </source>
</evidence>
<dbReference type="PANTHER" id="PTHR30537">
    <property type="entry name" value="HTH-TYPE TRANSCRIPTIONAL REGULATOR"/>
    <property type="match status" value="1"/>
</dbReference>